<evidence type="ECO:0000256" key="1">
    <source>
        <dbReference type="SAM" id="Coils"/>
    </source>
</evidence>
<reference evidence="3" key="1">
    <citation type="submission" date="2018-08" db="EMBL/GenBank/DDBJ databases">
        <authorList>
            <person name="Rossello M."/>
        </authorList>
    </citation>
    <scope>NUCLEOTIDE SEQUENCE [LARGE SCALE GENOMIC DNA]</scope>
    <source>
        <strain evidence="3">cv. Chinese Spring</strain>
    </source>
</reference>
<feature type="region of interest" description="Disordered" evidence="2">
    <location>
        <begin position="211"/>
        <end position="263"/>
    </location>
</feature>
<feature type="region of interest" description="Disordered" evidence="2">
    <location>
        <begin position="149"/>
        <end position="184"/>
    </location>
</feature>
<evidence type="ECO:0000256" key="2">
    <source>
        <dbReference type="SAM" id="MobiDB-lite"/>
    </source>
</evidence>
<evidence type="ECO:0000313" key="3">
    <source>
        <dbReference type="EnsemblPlants" id="TraesCS1B02G044400.1"/>
    </source>
</evidence>
<feature type="compositionally biased region" description="Polar residues" evidence="2">
    <location>
        <begin position="294"/>
        <end position="315"/>
    </location>
</feature>
<protein>
    <submittedName>
        <fullName evidence="3">Uncharacterized protein</fullName>
    </submittedName>
</protein>
<dbReference type="OrthoDB" id="587492at2759"/>
<feature type="coiled-coil region" evidence="1">
    <location>
        <begin position="334"/>
        <end position="361"/>
    </location>
</feature>
<dbReference type="PANTHER" id="PTHR34480:SF14">
    <property type="entry name" value="OS01G0967800 PROTEIN"/>
    <property type="match status" value="1"/>
</dbReference>
<dbReference type="EnsemblPlants" id="TraesCS1B02G044400.1">
    <property type="protein sequence ID" value="TraesCS1B02G044400.1"/>
    <property type="gene ID" value="TraesCS1B02G044400"/>
</dbReference>
<organism evidence="3">
    <name type="scientific">Triticum aestivum</name>
    <name type="common">Wheat</name>
    <dbReference type="NCBI Taxonomy" id="4565"/>
    <lineage>
        <taxon>Eukaryota</taxon>
        <taxon>Viridiplantae</taxon>
        <taxon>Streptophyta</taxon>
        <taxon>Embryophyta</taxon>
        <taxon>Tracheophyta</taxon>
        <taxon>Spermatophyta</taxon>
        <taxon>Magnoliopsida</taxon>
        <taxon>Liliopsida</taxon>
        <taxon>Poales</taxon>
        <taxon>Poaceae</taxon>
        <taxon>BOP clade</taxon>
        <taxon>Pooideae</taxon>
        <taxon>Triticodae</taxon>
        <taxon>Triticeae</taxon>
        <taxon>Triticinae</taxon>
        <taxon>Triticum</taxon>
    </lineage>
</organism>
<feature type="region of interest" description="Disordered" evidence="2">
    <location>
        <begin position="282"/>
        <end position="315"/>
    </location>
</feature>
<dbReference type="Gramene" id="TraesCAD_scaffold_077466_01G000100.1">
    <property type="protein sequence ID" value="TraesCAD_scaffold_077466_01G000100.1"/>
    <property type="gene ID" value="TraesCAD_scaffold_077466_01G000100"/>
</dbReference>
<feature type="region of interest" description="Disordered" evidence="2">
    <location>
        <begin position="1"/>
        <end position="129"/>
    </location>
</feature>
<keyword evidence="4" id="KW-1185">Reference proteome</keyword>
<dbReference type="PANTHER" id="PTHR34480">
    <property type="entry name" value="OS01G0967800 PROTEIN-RELATED"/>
    <property type="match status" value="1"/>
</dbReference>
<evidence type="ECO:0000313" key="4">
    <source>
        <dbReference type="Proteomes" id="UP000019116"/>
    </source>
</evidence>
<proteinExistence type="predicted"/>
<dbReference type="Gramene" id="TraesCLE_scaffold_139717_01G000100.1">
    <property type="protein sequence ID" value="TraesCLE_scaffold_139717_01G000100.1"/>
    <property type="gene ID" value="TraesCLE_scaffold_139717_01G000100"/>
</dbReference>
<keyword evidence="1" id="KW-0175">Coiled coil</keyword>
<name>A0A3B5YR88_WHEAT</name>
<dbReference type="Gramene" id="TraesWEE_scaffold_078322_01G000100.1">
    <property type="protein sequence ID" value="TraesWEE_scaffold_078322_01G000100.1"/>
    <property type="gene ID" value="TraesWEE_scaffold_078322_01G000100"/>
</dbReference>
<dbReference type="PaxDb" id="4565-Traes_1BS_EB20E29AE.1"/>
<dbReference type="Proteomes" id="UP000019116">
    <property type="component" value="Chromosome 1B"/>
</dbReference>
<reference evidence="3" key="2">
    <citation type="submission" date="2018-10" db="UniProtKB">
        <authorList>
            <consortium name="EnsemblPlants"/>
        </authorList>
    </citation>
    <scope>IDENTIFICATION</scope>
</reference>
<dbReference type="AlphaFoldDB" id="A0A3B5YR88"/>
<dbReference type="Gramene" id="TraesCS1B03G0093600.1">
    <property type="protein sequence ID" value="TraesCS1B03G0093600.1.CDS"/>
    <property type="gene ID" value="TraesCS1B03G0093600"/>
</dbReference>
<dbReference type="Gramene" id="TraesCS1B02G044400.1">
    <property type="protein sequence ID" value="TraesCS1B02G044400.1"/>
    <property type="gene ID" value="TraesCS1B02G044400"/>
</dbReference>
<feature type="compositionally biased region" description="Polar residues" evidence="2">
    <location>
        <begin position="242"/>
        <end position="259"/>
    </location>
</feature>
<sequence length="677" mass="75754">MPRNQTAGTASGGVRSPPNQVGVRAPLSVVPPPNQVANWTAGTVSGGQALPKQVRNRTPPPPPKGQTVGAASGGVVLPKQVGNRTPVSLPPSPNQVRNRRLSSLSAGEVSPRQVGNRSPLSVQLLPKQRKDHQTVSTLSHVEVLPKQVGNQTPSSVLPKQVGNHRPSSVLPKQVGNQTPSSVLPPLKQHRVQTVGGTLSHGKVLPKQVRNRTPSSVLHHTKQHRGQTVGGTVSGAKVLQKQVGKQTPSSVQHRGQTVGTASGGEVLRKQVRNWTAVLPPLKQHRDQTVGMVSGGESSLHTPQQGRPAGSSKSSACATLRGNTSLHARKPSAATNKIIDQAKSKKNKELEEAEDEIRRLNKLGLGDDISNEEYRAYLKQLPDKPYVNISTKLDAVQLKELNARHEMYRIKYYQLSQHVPEDKLCYDKLKEDYPPGHRPVGQRSFKCSEEDGELDWSFHPDYCKLAGLEDYQRLVPRNYGGFEYVNWDEYHMDCHSYEIEQEYVKFCEELSKKLKWGKILTRGTYQAIKIATDFSEIYGGLAFSGFYEWLDSMGFDVCCYNEFDGLYYEIWQRYTMEKKFRDALYEVYELNMFPLRQERMRRALQNDTFCSDLEEEFLACTACLEEFAEDKSKISEDKARELIAEALRKETQKPKFYEDYCRKKLDIAQAIGLIPSVPS</sequence>
<accession>A0A3B5YR88</accession>